<organism evidence="1 2">
    <name type="scientific">Hazenella coriacea</name>
    <dbReference type="NCBI Taxonomy" id="1179467"/>
    <lineage>
        <taxon>Bacteria</taxon>
        <taxon>Bacillati</taxon>
        <taxon>Bacillota</taxon>
        <taxon>Bacilli</taxon>
        <taxon>Bacillales</taxon>
        <taxon>Thermoactinomycetaceae</taxon>
        <taxon>Hazenella</taxon>
    </lineage>
</organism>
<gene>
    <name evidence="1" type="ORF">EDD58_10229</name>
</gene>
<dbReference type="Proteomes" id="UP000294937">
    <property type="component" value="Unassembled WGS sequence"/>
</dbReference>
<proteinExistence type="predicted"/>
<accession>A0A4R3L738</accession>
<evidence type="ECO:0000313" key="2">
    <source>
        <dbReference type="Proteomes" id="UP000294937"/>
    </source>
</evidence>
<keyword evidence="2" id="KW-1185">Reference proteome</keyword>
<dbReference type="AlphaFoldDB" id="A0A4R3L738"/>
<dbReference type="RefSeq" id="WP_131923465.1">
    <property type="nucleotide sequence ID" value="NZ_SMAG01000002.1"/>
</dbReference>
<evidence type="ECO:0000313" key="1">
    <source>
        <dbReference type="EMBL" id="TCS95459.1"/>
    </source>
</evidence>
<sequence length="75" mass="8580">MIVPFPVRSENPITSTNHYESSYIVLKTITGKLIILHLNDVEIEQKEEQLQISGTNIRRVVEGGRNGWEKMKKDG</sequence>
<name>A0A4R3L738_9BACL</name>
<dbReference type="EMBL" id="SMAG01000002">
    <property type="protein sequence ID" value="TCS95459.1"/>
    <property type="molecule type" value="Genomic_DNA"/>
</dbReference>
<comment type="caution">
    <text evidence="1">The sequence shown here is derived from an EMBL/GenBank/DDBJ whole genome shotgun (WGS) entry which is preliminary data.</text>
</comment>
<protein>
    <submittedName>
        <fullName evidence="1">Uncharacterized protein</fullName>
    </submittedName>
</protein>
<dbReference type="OrthoDB" id="9962558at2"/>
<reference evidence="1 2" key="1">
    <citation type="submission" date="2019-03" db="EMBL/GenBank/DDBJ databases">
        <title>Genomic Encyclopedia of Type Strains, Phase IV (KMG-IV): sequencing the most valuable type-strain genomes for metagenomic binning, comparative biology and taxonomic classification.</title>
        <authorList>
            <person name="Goeker M."/>
        </authorList>
    </citation>
    <scope>NUCLEOTIDE SEQUENCE [LARGE SCALE GENOMIC DNA]</scope>
    <source>
        <strain evidence="1 2">DSM 45707</strain>
    </source>
</reference>